<dbReference type="Proteomes" id="UP001153069">
    <property type="component" value="Unassembled WGS sequence"/>
</dbReference>
<dbReference type="EMBL" id="CAICTM010000732">
    <property type="protein sequence ID" value="CAB9515712.1"/>
    <property type="molecule type" value="Genomic_DNA"/>
</dbReference>
<dbReference type="AlphaFoldDB" id="A0A9N8HK64"/>
<evidence type="ECO:0000256" key="3">
    <source>
        <dbReference type="SAM" id="SignalP"/>
    </source>
</evidence>
<keyword evidence="2" id="KW-1133">Transmembrane helix</keyword>
<feature type="region of interest" description="Disordered" evidence="1">
    <location>
        <begin position="276"/>
        <end position="299"/>
    </location>
</feature>
<reference evidence="4" key="1">
    <citation type="submission" date="2020-06" db="EMBL/GenBank/DDBJ databases">
        <authorList>
            <consortium name="Plant Systems Biology data submission"/>
        </authorList>
    </citation>
    <scope>NUCLEOTIDE SEQUENCE</scope>
    <source>
        <strain evidence="4">D6</strain>
    </source>
</reference>
<evidence type="ECO:0000313" key="4">
    <source>
        <dbReference type="EMBL" id="CAB9515712.1"/>
    </source>
</evidence>
<protein>
    <submittedName>
        <fullName evidence="4">Uncharacterized protein</fullName>
    </submittedName>
</protein>
<keyword evidence="3" id="KW-0732">Signal</keyword>
<comment type="caution">
    <text evidence="4">The sequence shown here is derived from an EMBL/GenBank/DDBJ whole genome shotgun (WGS) entry which is preliminary data.</text>
</comment>
<organism evidence="4 5">
    <name type="scientific">Seminavis robusta</name>
    <dbReference type="NCBI Taxonomy" id="568900"/>
    <lineage>
        <taxon>Eukaryota</taxon>
        <taxon>Sar</taxon>
        <taxon>Stramenopiles</taxon>
        <taxon>Ochrophyta</taxon>
        <taxon>Bacillariophyta</taxon>
        <taxon>Bacillariophyceae</taxon>
        <taxon>Bacillariophycidae</taxon>
        <taxon>Naviculales</taxon>
        <taxon>Naviculaceae</taxon>
        <taxon>Seminavis</taxon>
    </lineage>
</organism>
<feature type="signal peptide" evidence="3">
    <location>
        <begin position="1"/>
        <end position="28"/>
    </location>
</feature>
<gene>
    <name evidence="4" type="ORF">SEMRO_733_G194590.1</name>
</gene>
<feature type="transmembrane region" description="Helical" evidence="2">
    <location>
        <begin position="72"/>
        <end position="97"/>
    </location>
</feature>
<keyword evidence="2" id="KW-0472">Membrane</keyword>
<keyword evidence="5" id="KW-1185">Reference proteome</keyword>
<sequence>MSVAAQSRRGSVHQALIFLASLVPSVTALSRKAQEREPSGFFHKGGHYSYTSWSSSDSSSSDSGDNPSNDDAMAASLVAVGVGLLIFASFFVFLLCCNWTERRQRQRFAKSADKARADVVKDAAKMSTNKEDAVYQHQLPFTRATFSAVYVGSKDWKEGHGCKGTLTFDTSMDKTTHSERSETTTCPASSYTGGSVLGDEGVRDGSKTHACWSTGISGVGKDQDGPFAIIEGKLSPFSGKCYWVEESVAVDNKSETIKVLVTGCITADAEAPSFQGHWESSNGSKGSFARFDLDPNNKN</sequence>
<name>A0A9N8HK64_9STRA</name>
<accession>A0A9N8HK64</accession>
<evidence type="ECO:0000313" key="5">
    <source>
        <dbReference type="Proteomes" id="UP001153069"/>
    </source>
</evidence>
<keyword evidence="2" id="KW-0812">Transmembrane</keyword>
<feature type="chain" id="PRO_5040318566" evidence="3">
    <location>
        <begin position="29"/>
        <end position="299"/>
    </location>
</feature>
<evidence type="ECO:0000256" key="2">
    <source>
        <dbReference type="SAM" id="Phobius"/>
    </source>
</evidence>
<evidence type="ECO:0000256" key="1">
    <source>
        <dbReference type="SAM" id="MobiDB-lite"/>
    </source>
</evidence>
<proteinExistence type="predicted"/>